<evidence type="ECO:0000313" key="13">
    <source>
        <dbReference type="Proteomes" id="UP000446768"/>
    </source>
</evidence>
<proteinExistence type="inferred from homology"/>
<dbReference type="GO" id="GO:0004222">
    <property type="term" value="F:metalloendopeptidase activity"/>
    <property type="evidence" value="ECO:0007669"/>
    <property type="project" value="InterPro"/>
</dbReference>
<keyword evidence="4" id="KW-0479">Metal-binding</keyword>
<dbReference type="Gene3D" id="3.30.830.10">
    <property type="entry name" value="Metalloenzyme, LuxS/M16 peptidase-like"/>
    <property type="match status" value="4"/>
</dbReference>
<protein>
    <submittedName>
        <fullName evidence="12">Insulinase family protein</fullName>
    </submittedName>
</protein>
<sequence length="948" mass="104980">MTSIPLRLIAAAAMFACALAGQAATNPNDTVPSAPDVKTGKLANGLTYYIKQNGKPEKRLELRLVVRAGSVLEDEDQRGLAHFVEHMAFNGTTHFKRNDLVSYLQSIGVKFGNDLNAYTSFDETVYMLPIPTDKKENVETGFQVLEDWAHGIKFDDEAIDGERNIVLEEMRARGGVNERMLKAILPKMLNGSVYADRLPIGKEEVLKHFKYDAAKRFYRDWYRPDLMAVVAVGDIDPAEAEKLIQRHFAHLKNPAQPRPRLYPDIPARAGSESLVVTDKEAAANAVSIRYAIDKERRPATYADYRAELHESLVGFMLAQRVQELTQQAEPPFVNGFAGMLPAVTGYRAFSSFAVLGKGGAKPAIDALVQEVERARRFGFSAQELDRAKKTILRSYELAYQERDKTESAASINELVGAFLTRRPVGPGIAANYAQAQEWIPAATLEEINALAARMLPSHGQKLVVYQGNDKAEPPAPKEPELLALADAAEKRTVTRHEEKVLAAQLMEPPSRPGAIVAETVNQALGTTTLQLSNGVKVVLKPTDFKNDQVMMSGQRPGGQSLYGADDVYNARWASTLVANMGVKFSPLELQKMMAGKFAVAVPFMGELQEGMFGYAGASDLEAMLQQAHLLFTRPRRDEDLFRSFIGKQRDLARTSLSNPDVVFNDVSIATLYNNDPRVERPARVEDFDHVQLDRALAIFHERFGSARDFTFFIVGSFDVEATKKLAATYLGSLPVTDVTVAYKDLGIRPVKGVVKKDVYKGSESKSVVTFTFTGEAPYSEDAWLRQNAMVEILNIKINEVLREKLGLIYSGQMSAELHKKPYGRYHVAVNLPCAPENTGKVADAMLDLIRTIQQRGPEAGDLAKVRENWLVKHRSDMRENGHWLNALGISHLNGQDPASILTFEQRAAAVTPADVQAAAKRYFDFGNYVQMTLYPEAKQVANQAQAAH</sequence>
<dbReference type="InterPro" id="IPR011765">
    <property type="entry name" value="Pept_M16_N"/>
</dbReference>
<dbReference type="Proteomes" id="UP000446768">
    <property type="component" value="Unassembled WGS sequence"/>
</dbReference>
<evidence type="ECO:0000256" key="2">
    <source>
        <dbReference type="ARBA" id="ARBA00007261"/>
    </source>
</evidence>
<evidence type="ECO:0000256" key="1">
    <source>
        <dbReference type="ARBA" id="ARBA00001947"/>
    </source>
</evidence>
<feature type="signal peptide" evidence="9">
    <location>
        <begin position="1"/>
        <end position="23"/>
    </location>
</feature>
<gene>
    <name evidence="12" type="ORF">GJ700_32920</name>
</gene>
<evidence type="ECO:0000256" key="5">
    <source>
        <dbReference type="ARBA" id="ARBA00022801"/>
    </source>
</evidence>
<evidence type="ECO:0000256" key="3">
    <source>
        <dbReference type="ARBA" id="ARBA00022670"/>
    </source>
</evidence>
<dbReference type="InterPro" id="IPR011249">
    <property type="entry name" value="Metalloenz_LuxS/M16"/>
</dbReference>
<accession>A0A7X2IUT4</accession>
<keyword evidence="6" id="KW-0862">Zinc</keyword>
<keyword evidence="9" id="KW-0732">Signal</keyword>
<comment type="cofactor">
    <cofactor evidence="1">
        <name>Zn(2+)</name>
        <dbReference type="ChEBI" id="CHEBI:29105"/>
    </cofactor>
</comment>
<feature type="chain" id="PRO_5030743456" evidence="9">
    <location>
        <begin position="24"/>
        <end position="948"/>
    </location>
</feature>
<feature type="domain" description="Peptidase M16 C-terminal" evidence="11">
    <location>
        <begin position="209"/>
        <end position="390"/>
    </location>
</feature>
<evidence type="ECO:0000256" key="9">
    <source>
        <dbReference type="SAM" id="SignalP"/>
    </source>
</evidence>
<feature type="domain" description="Peptidase M16 C-terminal" evidence="11">
    <location>
        <begin position="699"/>
        <end position="867"/>
    </location>
</feature>
<evidence type="ECO:0000259" key="10">
    <source>
        <dbReference type="Pfam" id="PF00675"/>
    </source>
</evidence>
<comment type="caution">
    <text evidence="12">The sequence shown here is derived from an EMBL/GenBank/DDBJ whole genome shotgun (WGS) entry which is preliminary data.</text>
</comment>
<dbReference type="PANTHER" id="PTHR43690">
    <property type="entry name" value="NARDILYSIN"/>
    <property type="match status" value="1"/>
</dbReference>
<keyword evidence="7" id="KW-0482">Metalloprotease</keyword>
<name>A0A7X2IUT4_9BURK</name>
<evidence type="ECO:0000313" key="12">
    <source>
        <dbReference type="EMBL" id="MRV76525.1"/>
    </source>
</evidence>
<dbReference type="EMBL" id="WKJJ01000034">
    <property type="protein sequence ID" value="MRV76525.1"/>
    <property type="molecule type" value="Genomic_DNA"/>
</dbReference>
<evidence type="ECO:0000256" key="4">
    <source>
        <dbReference type="ARBA" id="ARBA00022723"/>
    </source>
</evidence>
<dbReference type="PANTHER" id="PTHR43690:SF34">
    <property type="entry name" value="ZINC PROTEASE PQQL-LIKE"/>
    <property type="match status" value="1"/>
</dbReference>
<keyword evidence="5" id="KW-0378">Hydrolase</keyword>
<organism evidence="12 13">
    <name type="scientific">Pseudoduganella rivuli</name>
    <dbReference type="NCBI Taxonomy" id="2666085"/>
    <lineage>
        <taxon>Bacteria</taxon>
        <taxon>Pseudomonadati</taxon>
        <taxon>Pseudomonadota</taxon>
        <taxon>Betaproteobacteria</taxon>
        <taxon>Burkholderiales</taxon>
        <taxon>Oxalobacteraceae</taxon>
        <taxon>Telluria group</taxon>
        <taxon>Pseudoduganella</taxon>
    </lineage>
</organism>
<dbReference type="AlphaFoldDB" id="A0A7X2IUT4"/>
<keyword evidence="13" id="KW-1185">Reference proteome</keyword>
<evidence type="ECO:0000256" key="8">
    <source>
        <dbReference type="RuleBase" id="RU004447"/>
    </source>
</evidence>
<dbReference type="GO" id="GO:0006508">
    <property type="term" value="P:proteolysis"/>
    <property type="evidence" value="ECO:0007669"/>
    <property type="project" value="UniProtKB-KW"/>
</dbReference>
<dbReference type="InterPro" id="IPR050626">
    <property type="entry name" value="Peptidase_M16"/>
</dbReference>
<dbReference type="SUPFAM" id="SSF63411">
    <property type="entry name" value="LuxS/MPP-like metallohydrolase"/>
    <property type="match status" value="4"/>
</dbReference>
<feature type="domain" description="Peptidase M16 N-terminal" evidence="10">
    <location>
        <begin position="53"/>
        <end position="185"/>
    </location>
</feature>
<dbReference type="GO" id="GO:0046872">
    <property type="term" value="F:metal ion binding"/>
    <property type="evidence" value="ECO:0007669"/>
    <property type="project" value="UniProtKB-KW"/>
</dbReference>
<dbReference type="Pfam" id="PF00675">
    <property type="entry name" value="Peptidase_M16"/>
    <property type="match status" value="1"/>
</dbReference>
<evidence type="ECO:0000256" key="6">
    <source>
        <dbReference type="ARBA" id="ARBA00022833"/>
    </source>
</evidence>
<keyword evidence="3" id="KW-0645">Protease</keyword>
<reference evidence="12 13" key="1">
    <citation type="submission" date="2019-11" db="EMBL/GenBank/DDBJ databases">
        <title>Novel species isolated from a subtropical stream in China.</title>
        <authorList>
            <person name="Lu H."/>
        </authorList>
    </citation>
    <scope>NUCLEOTIDE SEQUENCE [LARGE SCALE GENOMIC DNA]</scope>
    <source>
        <strain evidence="12 13">FT92W</strain>
    </source>
</reference>
<dbReference type="InterPro" id="IPR001431">
    <property type="entry name" value="Pept_M16_Zn_BS"/>
</dbReference>
<dbReference type="InterPro" id="IPR007863">
    <property type="entry name" value="Peptidase_M16_C"/>
</dbReference>
<evidence type="ECO:0000259" key="11">
    <source>
        <dbReference type="Pfam" id="PF05193"/>
    </source>
</evidence>
<evidence type="ECO:0000256" key="7">
    <source>
        <dbReference type="ARBA" id="ARBA00023049"/>
    </source>
</evidence>
<dbReference type="PROSITE" id="PS00143">
    <property type="entry name" value="INSULINASE"/>
    <property type="match status" value="1"/>
</dbReference>
<dbReference type="RefSeq" id="WP_154382117.1">
    <property type="nucleotide sequence ID" value="NZ_WKJJ01000034.1"/>
</dbReference>
<dbReference type="Pfam" id="PF05193">
    <property type="entry name" value="Peptidase_M16_C"/>
    <property type="match status" value="2"/>
</dbReference>
<comment type="similarity">
    <text evidence="2 8">Belongs to the peptidase M16 family.</text>
</comment>